<sequence>MDPVQRQRDSLNIWRHKKFLKAWKLRKRYKIKLRHTNNLLEHLSYDPLTRVLRVYHQVSFLRTQLEKTRNEPLELSFEDSLKRGALPPKLVVETLLTFHDILFPIATFGDRRSRTMLRKLIRRHGLDPQANLVQYIRPIPENITLEYWGDRLATLYNIVKDPPPTNVFMGWLERHTSERNAMTVAIIGLLLAAIFGFLSFLVGLLQLVLAWVVWKNPSS</sequence>
<accession>A0A9Q8QA70</accession>
<organism evidence="2 3">
    <name type="scientific">Purpureocillium takamizusanense</name>
    <dbReference type="NCBI Taxonomy" id="2060973"/>
    <lineage>
        <taxon>Eukaryota</taxon>
        <taxon>Fungi</taxon>
        <taxon>Dikarya</taxon>
        <taxon>Ascomycota</taxon>
        <taxon>Pezizomycotina</taxon>
        <taxon>Sordariomycetes</taxon>
        <taxon>Hypocreomycetidae</taxon>
        <taxon>Hypocreales</taxon>
        <taxon>Ophiocordycipitaceae</taxon>
        <taxon>Purpureocillium</taxon>
    </lineage>
</organism>
<feature type="transmembrane region" description="Helical" evidence="1">
    <location>
        <begin position="184"/>
        <end position="214"/>
    </location>
</feature>
<dbReference type="GeneID" id="72064769"/>
<evidence type="ECO:0000313" key="2">
    <source>
        <dbReference type="EMBL" id="UNI16373.1"/>
    </source>
</evidence>
<gene>
    <name evidence="2" type="ORF">JDV02_002809</name>
</gene>
<keyword evidence="1" id="KW-0812">Transmembrane</keyword>
<evidence type="ECO:0000256" key="1">
    <source>
        <dbReference type="SAM" id="Phobius"/>
    </source>
</evidence>
<dbReference type="Proteomes" id="UP000829364">
    <property type="component" value="Chromosome 2"/>
</dbReference>
<reference evidence="2" key="1">
    <citation type="submission" date="2021-11" db="EMBL/GenBank/DDBJ databases">
        <title>Purpureocillium_takamizusanense_genome.</title>
        <authorList>
            <person name="Nguyen N.-H."/>
        </authorList>
    </citation>
    <scope>NUCLEOTIDE SEQUENCE</scope>
    <source>
        <strain evidence="2">PT3</strain>
    </source>
</reference>
<keyword evidence="1" id="KW-1133">Transmembrane helix</keyword>
<protein>
    <submittedName>
        <fullName evidence="2">Uncharacterized protein</fullName>
    </submittedName>
</protein>
<dbReference type="OrthoDB" id="5428890at2759"/>
<proteinExistence type="predicted"/>
<dbReference type="AlphaFoldDB" id="A0A9Q8QA70"/>
<dbReference type="EMBL" id="CP086355">
    <property type="protein sequence ID" value="UNI16373.1"/>
    <property type="molecule type" value="Genomic_DNA"/>
</dbReference>
<keyword evidence="1" id="KW-0472">Membrane</keyword>
<dbReference type="KEGG" id="ptkz:JDV02_002809"/>
<keyword evidence="3" id="KW-1185">Reference proteome</keyword>
<dbReference type="RefSeq" id="XP_047839854.1">
    <property type="nucleotide sequence ID" value="XM_047983882.1"/>
</dbReference>
<name>A0A9Q8QA70_9HYPO</name>
<evidence type="ECO:0000313" key="3">
    <source>
        <dbReference type="Proteomes" id="UP000829364"/>
    </source>
</evidence>